<dbReference type="EMBL" id="CP009122">
    <property type="protein sequence ID" value="AJA08910.1"/>
    <property type="molecule type" value="Genomic_DNA"/>
</dbReference>
<gene>
    <name evidence="2" type="ORF">SKP52_10015</name>
</gene>
<evidence type="ECO:0000313" key="3">
    <source>
        <dbReference type="Proteomes" id="UP000030907"/>
    </source>
</evidence>
<feature type="signal peptide" evidence="1">
    <location>
        <begin position="1"/>
        <end position="23"/>
    </location>
</feature>
<dbReference type="HOGENOM" id="CLU_444729_0_0_5"/>
<name>A0A0A7PFX8_9SPHN</name>
<keyword evidence="1" id="KW-0732">Signal</keyword>
<dbReference type="Proteomes" id="UP000030907">
    <property type="component" value="Chromosome"/>
</dbReference>
<accession>A0A0A7PFX8</accession>
<dbReference type="KEGG" id="sphk:SKP52_10015"/>
<keyword evidence="3" id="KW-1185">Reference proteome</keyword>
<evidence type="ECO:0000313" key="2">
    <source>
        <dbReference type="EMBL" id="AJA08910.1"/>
    </source>
</evidence>
<reference evidence="2 3" key="1">
    <citation type="journal article" date="2015" name="Int. J. Syst. Evol. Microbiol.">
        <title>Description of Sphingopyxis fribergensis sp. nov. - a soil bacterium with the ability to degrade styrene and phenylacetic acid.</title>
        <authorList>
            <person name="Oelschlagel M."/>
            <person name="Ruckert C."/>
            <person name="Kalinowski J."/>
            <person name="Schmidt G."/>
            <person name="Schlomann M."/>
            <person name="Tischler D."/>
        </authorList>
    </citation>
    <scope>NUCLEOTIDE SEQUENCE [LARGE SCALE GENOMIC DNA]</scope>
    <source>
        <strain evidence="2 3">Kp5.2</strain>
    </source>
</reference>
<sequence>MARLYSLITASLAALSFSMPASAASLSNDATAARADTLIAKAIALLPPSGPRRAIDQETIASFYLEIKRCDDASEILSGHEASQTENLERLAMTAHRTGLNDCTVELSRRWASKARQHKRPDALAKAGALLRLAGNVSEGLGIISEAESSVREPPTRTSYLWSIRSQTLQIYEGTDIFSAELERGARQLLAMPPGDNVLIGQPTGGRFAAWLLEHGNTDLAKTVAESVCASARGQTINCGYSGYLDRDLERLSREIAKGTPAQQSNALHMLYRNGALDRVVPHFPRMVDIQGGNKIAAFRSLVFYSNTIWQSDPKAAEEGARQALALGLTKADKAGGLDASSWRVLHSQLARIFAGSADTRSIKETLRRGKPQGKERDPYYAAIASGFARFGDVAAVERNIEAISTGQTQREAWLGIAVGTPGVPMERRMVALERALALPEGPRPMGGHPSHCPQLAGGAMIASEGASAEALISFGQINLSRGKNICGYRKYLLDAAVGTNGDERGTAIARELVETTDKPCVDWPCDDLRILQLLVDLRLLDEAEQFAMRFEEADRIRPLITVARGLFGSGRPRLLSRVSDRHGEGDEMARNGGAMERSPLLLLQARRHLRVSR</sequence>
<feature type="chain" id="PRO_5002042375" evidence="1">
    <location>
        <begin position="24"/>
        <end position="614"/>
    </location>
</feature>
<proteinExistence type="predicted"/>
<evidence type="ECO:0000256" key="1">
    <source>
        <dbReference type="SAM" id="SignalP"/>
    </source>
</evidence>
<organism evidence="2 3">
    <name type="scientific">Sphingopyxis fribergensis</name>
    <dbReference type="NCBI Taxonomy" id="1515612"/>
    <lineage>
        <taxon>Bacteria</taxon>
        <taxon>Pseudomonadati</taxon>
        <taxon>Pseudomonadota</taxon>
        <taxon>Alphaproteobacteria</taxon>
        <taxon>Sphingomonadales</taxon>
        <taxon>Sphingomonadaceae</taxon>
        <taxon>Sphingopyxis</taxon>
    </lineage>
</organism>
<dbReference type="AlphaFoldDB" id="A0A0A7PFX8"/>
<protein>
    <submittedName>
        <fullName evidence="2">Putative secreted protein</fullName>
    </submittedName>
</protein>